<comment type="caution">
    <text evidence="3">The sequence shown here is derived from an EMBL/GenBank/DDBJ whole genome shotgun (WGS) entry which is preliminary data.</text>
</comment>
<dbReference type="RefSeq" id="WP_150079319.1">
    <property type="nucleotide sequence ID" value="NZ_VWOX01000020.1"/>
</dbReference>
<dbReference type="Proteomes" id="UP000324479">
    <property type="component" value="Unassembled WGS sequence"/>
</dbReference>
<dbReference type="GO" id="GO:0005886">
    <property type="term" value="C:plasma membrane"/>
    <property type="evidence" value="ECO:0007669"/>
    <property type="project" value="InterPro"/>
</dbReference>
<protein>
    <submittedName>
        <fullName evidence="3">Anti-sigma factor</fullName>
    </submittedName>
</protein>
<reference evidence="3 4" key="1">
    <citation type="submission" date="2019-08" db="EMBL/GenBank/DDBJ databases">
        <authorList>
            <person name="Dhanesh K."/>
            <person name="Kumar G."/>
            <person name="Sasikala C."/>
            <person name="Venkata Ramana C."/>
        </authorList>
    </citation>
    <scope>NUCLEOTIDE SEQUENCE [LARGE SCALE GENOMIC DNA]</scope>
    <source>
        <strain evidence="3 4">JC645</strain>
    </source>
</reference>
<name>A0A5M6CVR8_9BACT</name>
<dbReference type="PANTHER" id="PTHR37461">
    <property type="entry name" value="ANTI-SIGMA-K FACTOR RSKA"/>
    <property type="match status" value="1"/>
</dbReference>
<dbReference type="Pfam" id="PF10099">
    <property type="entry name" value="RskA_C"/>
    <property type="match status" value="1"/>
</dbReference>
<dbReference type="InterPro" id="IPR051474">
    <property type="entry name" value="Anti-sigma-K/W_factor"/>
</dbReference>
<keyword evidence="4" id="KW-1185">Reference proteome</keyword>
<evidence type="ECO:0000313" key="3">
    <source>
        <dbReference type="EMBL" id="KAA5539321.1"/>
    </source>
</evidence>
<sequence length="283" mass="30477">MSWTDIDEPQRSELIAGQVLGDLTEEESRLVDELLRDDRGAELLQHLQRTAASLQLTLHHLDPLEMPPELVERLRGEGRRMVIAAGASRPDALSAASTAKTDGLPESAKARPAPGGVSLREITAWFCAAAALLLAIGLWAANSEPVAPTARQLRAEMLAGETSLIRADWTAGPTPFDSPVQGDVVWDPTTQTGFMHFQGMPVNDPSEQQYQLWIIDPKRDDEPIDGGVFDISEAGDTVVPIDAKLDVIDPAAFAVTIEKPGGVVVSTQERLPLLAPVASKKSK</sequence>
<feature type="region of interest" description="Disordered" evidence="1">
    <location>
        <begin position="92"/>
        <end position="113"/>
    </location>
</feature>
<accession>A0A5M6CVR8</accession>
<evidence type="ECO:0000313" key="4">
    <source>
        <dbReference type="Proteomes" id="UP000324479"/>
    </source>
</evidence>
<dbReference type="PANTHER" id="PTHR37461:SF1">
    <property type="entry name" value="ANTI-SIGMA-K FACTOR RSKA"/>
    <property type="match status" value="1"/>
</dbReference>
<dbReference type="GO" id="GO:0016989">
    <property type="term" value="F:sigma factor antagonist activity"/>
    <property type="evidence" value="ECO:0007669"/>
    <property type="project" value="TreeGrafter"/>
</dbReference>
<evidence type="ECO:0000259" key="2">
    <source>
        <dbReference type="Pfam" id="PF10099"/>
    </source>
</evidence>
<dbReference type="InterPro" id="IPR018764">
    <property type="entry name" value="RskA_C"/>
</dbReference>
<gene>
    <name evidence="3" type="ORF">FYK55_24760</name>
</gene>
<proteinExistence type="predicted"/>
<dbReference type="GO" id="GO:0006417">
    <property type="term" value="P:regulation of translation"/>
    <property type="evidence" value="ECO:0007669"/>
    <property type="project" value="TreeGrafter"/>
</dbReference>
<feature type="domain" description="Anti-sigma K factor RskA C-terminal" evidence="2">
    <location>
        <begin position="128"/>
        <end position="263"/>
    </location>
</feature>
<dbReference type="AlphaFoldDB" id="A0A5M6CVR8"/>
<evidence type="ECO:0000256" key="1">
    <source>
        <dbReference type="SAM" id="MobiDB-lite"/>
    </source>
</evidence>
<dbReference type="EMBL" id="VWOX01000020">
    <property type="protein sequence ID" value="KAA5539321.1"/>
    <property type="molecule type" value="Genomic_DNA"/>
</dbReference>
<organism evidence="3 4">
    <name type="scientific">Roseiconus nitratireducens</name>
    <dbReference type="NCBI Taxonomy" id="2605748"/>
    <lineage>
        <taxon>Bacteria</taxon>
        <taxon>Pseudomonadati</taxon>
        <taxon>Planctomycetota</taxon>
        <taxon>Planctomycetia</taxon>
        <taxon>Pirellulales</taxon>
        <taxon>Pirellulaceae</taxon>
        <taxon>Roseiconus</taxon>
    </lineage>
</organism>